<evidence type="ECO:0000256" key="2">
    <source>
        <dbReference type="ARBA" id="ARBA00004429"/>
    </source>
</evidence>
<comment type="catalytic activity">
    <reaction evidence="1">
        <text>ATP + protein L-histidine = ADP + protein N-phospho-L-histidine.</text>
        <dbReference type="EC" id="2.7.13.3"/>
    </reaction>
</comment>
<dbReference type="PROSITE" id="PS50110">
    <property type="entry name" value="RESPONSE_REGULATORY"/>
    <property type="match status" value="1"/>
</dbReference>
<dbReference type="InterPro" id="IPR036097">
    <property type="entry name" value="HisK_dim/P_sf"/>
</dbReference>
<keyword evidence="4" id="KW-1003">Cell membrane</keyword>
<dbReference type="PANTHER" id="PTHR43047:SF68">
    <property type="entry name" value="HISTIDINE KINASE 5"/>
    <property type="match status" value="1"/>
</dbReference>
<keyword evidence="7" id="KW-0808">Transferase</keyword>
<dbReference type="EMBL" id="SMZO01000008">
    <property type="protein sequence ID" value="TDL90514.1"/>
    <property type="molecule type" value="Genomic_DNA"/>
</dbReference>
<dbReference type="Gene3D" id="3.30.565.10">
    <property type="entry name" value="Histidine kinase-like ATPase, C-terminal domain"/>
    <property type="match status" value="1"/>
</dbReference>
<dbReference type="InterPro" id="IPR008207">
    <property type="entry name" value="Sig_transdc_His_kin_Hpt_dom"/>
</dbReference>
<dbReference type="PANTHER" id="PTHR43047">
    <property type="entry name" value="TWO-COMPONENT HISTIDINE PROTEIN KINASE"/>
    <property type="match status" value="1"/>
</dbReference>
<dbReference type="InterPro" id="IPR036890">
    <property type="entry name" value="HATPase_C_sf"/>
</dbReference>
<evidence type="ECO:0000256" key="1">
    <source>
        <dbReference type="ARBA" id="ARBA00000085"/>
    </source>
</evidence>
<evidence type="ECO:0000313" key="21">
    <source>
        <dbReference type="EMBL" id="TDL90514.1"/>
    </source>
</evidence>
<dbReference type="GO" id="GO:0009927">
    <property type="term" value="F:histidine phosphotransfer kinase activity"/>
    <property type="evidence" value="ECO:0007669"/>
    <property type="project" value="TreeGrafter"/>
</dbReference>
<dbReference type="PROSITE" id="PS50109">
    <property type="entry name" value="HIS_KIN"/>
    <property type="match status" value="1"/>
</dbReference>
<feature type="domain" description="HPt" evidence="20">
    <location>
        <begin position="483"/>
        <end position="577"/>
    </location>
</feature>
<dbReference type="SMART" id="SM00388">
    <property type="entry name" value="HisKA"/>
    <property type="match status" value="1"/>
</dbReference>
<comment type="caution">
    <text evidence="21">The sequence shown here is derived from an EMBL/GenBank/DDBJ whole genome shotgun (WGS) entry which is preliminary data.</text>
</comment>
<evidence type="ECO:0000256" key="6">
    <source>
        <dbReference type="ARBA" id="ARBA00022553"/>
    </source>
</evidence>
<keyword evidence="22" id="KW-1185">Reference proteome</keyword>
<keyword evidence="12" id="KW-1133">Transmembrane helix</keyword>
<dbReference type="SUPFAM" id="SSF55874">
    <property type="entry name" value="ATPase domain of HSP90 chaperone/DNA topoisomerase II/histidine kinase"/>
    <property type="match status" value="1"/>
</dbReference>
<dbReference type="InterPro" id="IPR011006">
    <property type="entry name" value="CheY-like_superfamily"/>
</dbReference>
<feature type="modified residue" description="4-aspartylphosphate" evidence="16">
    <location>
        <position position="375"/>
    </location>
</feature>
<keyword evidence="13" id="KW-0902">Two-component regulatory system</keyword>
<dbReference type="SUPFAM" id="SSF47226">
    <property type="entry name" value="Histidine-containing phosphotransfer domain, HPT domain"/>
    <property type="match status" value="1"/>
</dbReference>
<evidence type="ECO:0000256" key="12">
    <source>
        <dbReference type="ARBA" id="ARBA00022989"/>
    </source>
</evidence>
<evidence type="ECO:0000256" key="17">
    <source>
        <dbReference type="SAM" id="MobiDB-lite"/>
    </source>
</evidence>
<evidence type="ECO:0000256" key="5">
    <source>
        <dbReference type="ARBA" id="ARBA00022519"/>
    </source>
</evidence>
<reference evidence="21 22" key="1">
    <citation type="submission" date="2019-03" db="EMBL/GenBank/DDBJ databases">
        <title>Rhodobacteraceae bacterium SM1902, a new member of the family Rhodobacteraceae isolated from Yantai.</title>
        <authorList>
            <person name="Sun Y."/>
        </authorList>
    </citation>
    <scope>NUCLEOTIDE SEQUENCE [LARGE SCALE GENOMIC DNA]</scope>
    <source>
        <strain evidence="21 22">SM1902</strain>
    </source>
</reference>
<dbReference type="Proteomes" id="UP000294562">
    <property type="component" value="Unassembled WGS sequence"/>
</dbReference>
<feature type="region of interest" description="Disordered" evidence="17">
    <location>
        <begin position="1"/>
        <end position="20"/>
    </location>
</feature>
<evidence type="ECO:0000256" key="15">
    <source>
        <dbReference type="PROSITE-ProRule" id="PRU00110"/>
    </source>
</evidence>
<accession>A0A4R6B2W6</accession>
<dbReference type="CDD" id="cd00088">
    <property type="entry name" value="HPT"/>
    <property type="match status" value="1"/>
</dbReference>
<dbReference type="SMART" id="SM00387">
    <property type="entry name" value="HATPase_c"/>
    <property type="match status" value="1"/>
</dbReference>
<dbReference type="SUPFAM" id="SSF52172">
    <property type="entry name" value="CheY-like"/>
    <property type="match status" value="1"/>
</dbReference>
<dbReference type="RefSeq" id="WP_133341855.1">
    <property type="nucleotide sequence ID" value="NZ_SMZO01000008.1"/>
</dbReference>
<dbReference type="GO" id="GO:0000155">
    <property type="term" value="F:phosphorelay sensor kinase activity"/>
    <property type="evidence" value="ECO:0007669"/>
    <property type="project" value="InterPro"/>
</dbReference>
<feature type="domain" description="Response regulatory" evidence="19">
    <location>
        <begin position="326"/>
        <end position="443"/>
    </location>
</feature>
<keyword evidence="8" id="KW-0812">Transmembrane</keyword>
<dbReference type="PROSITE" id="PS50894">
    <property type="entry name" value="HPT"/>
    <property type="match status" value="1"/>
</dbReference>
<dbReference type="Pfam" id="PF00072">
    <property type="entry name" value="Response_reg"/>
    <property type="match status" value="1"/>
</dbReference>
<dbReference type="SMART" id="SM00073">
    <property type="entry name" value="HPT"/>
    <property type="match status" value="1"/>
</dbReference>
<dbReference type="GO" id="GO:0005886">
    <property type="term" value="C:plasma membrane"/>
    <property type="evidence" value="ECO:0007669"/>
    <property type="project" value="UniProtKB-SubCell"/>
</dbReference>
<dbReference type="Gene3D" id="1.20.120.160">
    <property type="entry name" value="HPT domain"/>
    <property type="match status" value="1"/>
</dbReference>
<evidence type="ECO:0000256" key="7">
    <source>
        <dbReference type="ARBA" id="ARBA00022679"/>
    </source>
</evidence>
<organism evidence="21 22">
    <name type="scientific">Meridianimarinicoccus aquatilis</name>
    <dbReference type="NCBI Taxonomy" id="2552766"/>
    <lineage>
        <taxon>Bacteria</taxon>
        <taxon>Pseudomonadati</taxon>
        <taxon>Pseudomonadota</taxon>
        <taxon>Alphaproteobacteria</taxon>
        <taxon>Rhodobacterales</taxon>
        <taxon>Paracoccaceae</taxon>
        <taxon>Meridianimarinicoccus</taxon>
    </lineage>
</organism>
<name>A0A4R6B2W6_9RHOB</name>
<evidence type="ECO:0000313" key="22">
    <source>
        <dbReference type="Proteomes" id="UP000294562"/>
    </source>
</evidence>
<dbReference type="EC" id="2.7.13.3" evidence="3"/>
<dbReference type="InterPro" id="IPR001789">
    <property type="entry name" value="Sig_transdc_resp-reg_receiver"/>
</dbReference>
<feature type="domain" description="Histidine kinase" evidence="18">
    <location>
        <begin position="80"/>
        <end position="300"/>
    </location>
</feature>
<keyword evidence="6 16" id="KW-0597">Phosphoprotein</keyword>
<comment type="subcellular location">
    <subcellularLocation>
        <location evidence="2">Cell inner membrane</location>
        <topology evidence="2">Multi-pass membrane protein</topology>
    </subcellularLocation>
</comment>
<evidence type="ECO:0000256" key="4">
    <source>
        <dbReference type="ARBA" id="ARBA00022475"/>
    </source>
</evidence>
<gene>
    <name evidence="21" type="ORF">E2L05_05290</name>
</gene>
<dbReference type="InterPro" id="IPR005467">
    <property type="entry name" value="His_kinase_dom"/>
</dbReference>
<evidence type="ECO:0000256" key="11">
    <source>
        <dbReference type="ARBA" id="ARBA00022840"/>
    </source>
</evidence>
<sequence>MSTANEDQVSRRRFEREKAARQEAERLLEEKSRALYLANEKLNAYSEELEKAVLERTADMRRALQKAEAAAATRSRFLATMSHEIRTPLGGLLGMIDLVYGDETNPETREYLEYAKTSGQALKRIVNDVLDFSKMEAGAFQFENEKVDIRALISSVVGLAGGNLGSGESRIRESISSSVPKLFLGDATRIRQVISNLVSNAVRYSTDGPIEVRAFSTRHEKGALLRVELEDHGIGISPELEETLFKDFSQIQNRLTAAAQGTGLGLAISKQIIEGINGTIGVDSVLEEGSTFWFEIPVEVIESVPSKTTGKSDLSKADRRSVAGVRILLAEDNPINQKLILTFLKRMKAEVELAENGAVAVRKFAPNTFDLLLMDVAMPEMDGLEAIRTLRELYPAEDIPPIVLLTAHVMEAIHQESKGVGVARVLSKPISYDDLEAGISEVLELHQSETPSTRGVEAPSPAKADVIDMMSADVAKQLLDAMPKADLLAIVEEFISDSRRLLGEILAHQNNQNAALVAQSAHSLKGSSGSLGFPRISDAAKEIEGGITELSSERISQLCQAIHDDLSLLDQAFGKQA</sequence>
<evidence type="ECO:0000256" key="9">
    <source>
        <dbReference type="ARBA" id="ARBA00022741"/>
    </source>
</evidence>
<dbReference type="InterPro" id="IPR003661">
    <property type="entry name" value="HisK_dim/P_dom"/>
</dbReference>
<evidence type="ECO:0000256" key="10">
    <source>
        <dbReference type="ARBA" id="ARBA00022777"/>
    </source>
</evidence>
<dbReference type="Pfam" id="PF01627">
    <property type="entry name" value="Hpt"/>
    <property type="match status" value="1"/>
</dbReference>
<dbReference type="SMART" id="SM00448">
    <property type="entry name" value="REC"/>
    <property type="match status" value="1"/>
</dbReference>
<dbReference type="Gene3D" id="1.10.287.130">
    <property type="match status" value="1"/>
</dbReference>
<protein>
    <recommendedName>
        <fullName evidence="3">histidine kinase</fullName>
        <ecNumber evidence="3">2.7.13.3</ecNumber>
    </recommendedName>
</protein>
<dbReference type="InterPro" id="IPR036641">
    <property type="entry name" value="HPT_dom_sf"/>
</dbReference>
<evidence type="ECO:0000256" key="3">
    <source>
        <dbReference type="ARBA" id="ARBA00012438"/>
    </source>
</evidence>
<keyword evidence="10" id="KW-0418">Kinase</keyword>
<dbReference type="AlphaFoldDB" id="A0A4R6B2W6"/>
<feature type="modified residue" description="Phosphohistidine" evidence="15">
    <location>
        <position position="522"/>
    </location>
</feature>
<keyword evidence="5" id="KW-0997">Cell inner membrane</keyword>
<proteinExistence type="predicted"/>
<dbReference type="SUPFAM" id="SSF47384">
    <property type="entry name" value="Homodimeric domain of signal transducing histidine kinase"/>
    <property type="match status" value="1"/>
</dbReference>
<dbReference type="OrthoDB" id="9801651at2"/>
<dbReference type="Pfam" id="PF02518">
    <property type="entry name" value="HATPase_c"/>
    <property type="match status" value="1"/>
</dbReference>
<dbReference type="CDD" id="cd16922">
    <property type="entry name" value="HATPase_EvgS-ArcB-TorS-like"/>
    <property type="match status" value="1"/>
</dbReference>
<dbReference type="InterPro" id="IPR004358">
    <property type="entry name" value="Sig_transdc_His_kin-like_C"/>
</dbReference>
<dbReference type="FunFam" id="1.10.287.130:FF:000004">
    <property type="entry name" value="Ethylene receptor 1"/>
    <property type="match status" value="1"/>
</dbReference>
<evidence type="ECO:0000259" key="19">
    <source>
        <dbReference type="PROSITE" id="PS50110"/>
    </source>
</evidence>
<dbReference type="Gene3D" id="3.40.50.2300">
    <property type="match status" value="1"/>
</dbReference>
<evidence type="ECO:0000259" key="20">
    <source>
        <dbReference type="PROSITE" id="PS50894"/>
    </source>
</evidence>
<evidence type="ECO:0000256" key="8">
    <source>
        <dbReference type="ARBA" id="ARBA00022692"/>
    </source>
</evidence>
<dbReference type="CDD" id="cd17546">
    <property type="entry name" value="REC_hyHK_CKI1_RcsC-like"/>
    <property type="match status" value="1"/>
</dbReference>
<keyword evidence="11" id="KW-0067">ATP-binding</keyword>
<evidence type="ECO:0000259" key="18">
    <source>
        <dbReference type="PROSITE" id="PS50109"/>
    </source>
</evidence>
<evidence type="ECO:0000256" key="16">
    <source>
        <dbReference type="PROSITE-ProRule" id="PRU00169"/>
    </source>
</evidence>
<keyword evidence="9" id="KW-0547">Nucleotide-binding</keyword>
<dbReference type="CDD" id="cd00082">
    <property type="entry name" value="HisKA"/>
    <property type="match status" value="1"/>
</dbReference>
<evidence type="ECO:0000256" key="14">
    <source>
        <dbReference type="ARBA" id="ARBA00023136"/>
    </source>
</evidence>
<dbReference type="PRINTS" id="PR00344">
    <property type="entry name" value="BCTRLSENSOR"/>
</dbReference>
<keyword evidence="14" id="KW-0472">Membrane</keyword>
<dbReference type="Pfam" id="PF00512">
    <property type="entry name" value="HisKA"/>
    <property type="match status" value="1"/>
</dbReference>
<evidence type="ECO:0000256" key="13">
    <source>
        <dbReference type="ARBA" id="ARBA00023012"/>
    </source>
</evidence>
<dbReference type="InterPro" id="IPR003594">
    <property type="entry name" value="HATPase_dom"/>
</dbReference>
<feature type="compositionally biased region" description="Basic and acidic residues" evidence="17">
    <location>
        <begin position="8"/>
        <end position="20"/>
    </location>
</feature>
<dbReference type="GO" id="GO:0005524">
    <property type="term" value="F:ATP binding"/>
    <property type="evidence" value="ECO:0007669"/>
    <property type="project" value="UniProtKB-KW"/>
</dbReference>